<gene>
    <name evidence="2" type="ORF">ABID49_002798</name>
</gene>
<dbReference type="EMBL" id="JBEPLW010000037">
    <property type="protein sequence ID" value="MET3576866.1"/>
    <property type="molecule type" value="Genomic_DNA"/>
</dbReference>
<feature type="transmembrane region" description="Helical" evidence="1">
    <location>
        <begin position="185"/>
        <end position="204"/>
    </location>
</feature>
<feature type="transmembrane region" description="Helical" evidence="1">
    <location>
        <begin position="119"/>
        <end position="137"/>
    </location>
</feature>
<keyword evidence="1" id="KW-1133">Transmembrane helix</keyword>
<dbReference type="Pfam" id="PF11193">
    <property type="entry name" value="DUF2812"/>
    <property type="match status" value="1"/>
</dbReference>
<keyword evidence="1" id="KW-0812">Transmembrane</keyword>
<protein>
    <recommendedName>
        <fullName evidence="4">DUF2812 domain-containing protein</fullName>
    </recommendedName>
</protein>
<feature type="transmembrane region" description="Helical" evidence="1">
    <location>
        <begin position="210"/>
        <end position="232"/>
    </location>
</feature>
<dbReference type="Proteomes" id="UP001549099">
    <property type="component" value="Unassembled WGS sequence"/>
</dbReference>
<comment type="caution">
    <text evidence="2">The sequence shown here is derived from an EMBL/GenBank/DDBJ whole genome shotgun (WGS) entry which is preliminary data.</text>
</comment>
<evidence type="ECO:0000256" key="1">
    <source>
        <dbReference type="SAM" id="Phobius"/>
    </source>
</evidence>
<proteinExistence type="predicted"/>
<dbReference type="InterPro" id="IPR021359">
    <property type="entry name" value="DUF2812"/>
</dbReference>
<sequence>MKKTKYITSGGLAFSEEKDMKKLQRFSREGWHLKDFAFMGYTLEKGEPADFIYSVDYRTLEDGEEDEYLDVFDSSGWSHVASAATIHLFRAPAGTKPLYTDRETTVEKYGRNSAWIGKAALPLVLLTGIAWAGAILSTGILNAFFFVAAVILTVMAVPAAWTALTAYENKWKAAGRIKAASLAKVLPFLIVMGALIAFVGFSNTNAAVKMFLSMLAGALALPLLVWAVMASANRLRAK</sequence>
<keyword evidence="1" id="KW-0472">Membrane</keyword>
<evidence type="ECO:0008006" key="4">
    <source>
        <dbReference type="Google" id="ProtNLM"/>
    </source>
</evidence>
<keyword evidence="3" id="KW-1185">Reference proteome</keyword>
<name>A0ABV2GF09_9BACL</name>
<evidence type="ECO:0000313" key="3">
    <source>
        <dbReference type="Proteomes" id="UP001549099"/>
    </source>
</evidence>
<evidence type="ECO:0000313" key="2">
    <source>
        <dbReference type="EMBL" id="MET3576866.1"/>
    </source>
</evidence>
<reference evidence="2 3" key="1">
    <citation type="submission" date="2024-06" db="EMBL/GenBank/DDBJ databases">
        <title>Genomic Encyclopedia of Type Strains, Phase IV (KMG-IV): sequencing the most valuable type-strain genomes for metagenomic binning, comparative biology and taxonomic classification.</title>
        <authorList>
            <person name="Goeker M."/>
        </authorList>
    </citation>
    <scope>NUCLEOTIDE SEQUENCE [LARGE SCALE GENOMIC DNA]</scope>
    <source>
        <strain evidence="2 3">DSM 26128</strain>
    </source>
</reference>
<accession>A0ABV2GF09</accession>
<dbReference type="RefSeq" id="WP_354199301.1">
    <property type="nucleotide sequence ID" value="NZ_JBEPLW010000037.1"/>
</dbReference>
<organism evidence="2 3">
    <name type="scientific">Bhargavaea ullalensis</name>
    <dbReference type="NCBI Taxonomy" id="1265685"/>
    <lineage>
        <taxon>Bacteria</taxon>
        <taxon>Bacillati</taxon>
        <taxon>Bacillota</taxon>
        <taxon>Bacilli</taxon>
        <taxon>Bacillales</taxon>
        <taxon>Caryophanaceae</taxon>
        <taxon>Bhargavaea</taxon>
    </lineage>
</organism>
<feature type="transmembrane region" description="Helical" evidence="1">
    <location>
        <begin position="143"/>
        <end position="164"/>
    </location>
</feature>